<evidence type="ECO:0000256" key="1">
    <source>
        <dbReference type="SAM" id="MobiDB-lite"/>
    </source>
</evidence>
<dbReference type="GO" id="GO:0009691">
    <property type="term" value="P:cytokinin biosynthetic process"/>
    <property type="evidence" value="ECO:0007669"/>
    <property type="project" value="InterPro"/>
</dbReference>
<proteinExistence type="predicted"/>
<accession>A0A8H3F2P1</accession>
<dbReference type="Pfam" id="PF03641">
    <property type="entry name" value="Lysine_decarbox"/>
    <property type="match status" value="1"/>
</dbReference>
<dbReference type="Gene3D" id="3.40.50.450">
    <property type="match status" value="1"/>
</dbReference>
<feature type="compositionally biased region" description="Low complexity" evidence="1">
    <location>
        <begin position="127"/>
        <end position="138"/>
    </location>
</feature>
<dbReference type="OrthoDB" id="414463at2759"/>
<evidence type="ECO:0000313" key="2">
    <source>
        <dbReference type="EMBL" id="CAF9916969.1"/>
    </source>
</evidence>
<dbReference type="SUPFAM" id="SSF102405">
    <property type="entry name" value="MCP/YpsA-like"/>
    <property type="match status" value="1"/>
</dbReference>
<gene>
    <name evidence="2" type="ORF">GOMPHAMPRED_001170</name>
</gene>
<keyword evidence="3" id="KW-1185">Reference proteome</keyword>
<sequence length="263" mass="28285">MAQSSPPTTICVFCGSSPGLSPAYLAAARSLAHAFHARNIHLVYGGGTVGLMGEIARTLVSLSGPDAVHGIIPKALIKYEQAGRPAAGETPVQQQQQQQQTASENTETTSQQSVSSQQQVSPPPPQQQQQQQQQQLPDQTIFGRTTVVSSMHERKQLMTQMVLAGGPGSGFIALPGGYGTLEELAEVTTWNQLGIHGAGIVLFDVEGFWRGLVGWMDHATAQGFVGEKNRGIVQCAVDAEGCLKELREYRLSSARFDLDWDEK</sequence>
<dbReference type="Proteomes" id="UP000664169">
    <property type="component" value="Unassembled WGS sequence"/>
</dbReference>
<feature type="compositionally biased region" description="Low complexity" evidence="1">
    <location>
        <begin position="89"/>
        <end position="120"/>
    </location>
</feature>
<dbReference type="InterPro" id="IPR005269">
    <property type="entry name" value="LOG"/>
</dbReference>
<dbReference type="EMBL" id="CAJPDQ010000011">
    <property type="protein sequence ID" value="CAF9916969.1"/>
    <property type="molecule type" value="Genomic_DNA"/>
</dbReference>
<feature type="region of interest" description="Disordered" evidence="1">
    <location>
        <begin position="84"/>
        <end position="138"/>
    </location>
</feature>
<organism evidence="2 3">
    <name type="scientific">Gomphillus americanus</name>
    <dbReference type="NCBI Taxonomy" id="1940652"/>
    <lineage>
        <taxon>Eukaryota</taxon>
        <taxon>Fungi</taxon>
        <taxon>Dikarya</taxon>
        <taxon>Ascomycota</taxon>
        <taxon>Pezizomycotina</taxon>
        <taxon>Lecanoromycetes</taxon>
        <taxon>OSLEUM clade</taxon>
        <taxon>Ostropomycetidae</taxon>
        <taxon>Ostropales</taxon>
        <taxon>Graphidaceae</taxon>
        <taxon>Gomphilloideae</taxon>
        <taxon>Gomphillus</taxon>
    </lineage>
</organism>
<dbReference type="PANTHER" id="PTHR31223">
    <property type="entry name" value="LOG FAMILY PROTEIN YJL055W"/>
    <property type="match status" value="1"/>
</dbReference>
<protein>
    <recommendedName>
        <fullName evidence="4">Cytokinin riboside 5'-monophosphate phosphoribohydrolase</fullName>
    </recommendedName>
</protein>
<dbReference type="AlphaFoldDB" id="A0A8H3F2P1"/>
<evidence type="ECO:0000313" key="3">
    <source>
        <dbReference type="Proteomes" id="UP000664169"/>
    </source>
</evidence>
<dbReference type="GO" id="GO:0005829">
    <property type="term" value="C:cytosol"/>
    <property type="evidence" value="ECO:0007669"/>
    <property type="project" value="TreeGrafter"/>
</dbReference>
<dbReference type="NCBIfam" id="TIGR00730">
    <property type="entry name" value="Rossman fold protein, TIGR00730 family"/>
    <property type="match status" value="1"/>
</dbReference>
<reference evidence="2" key="1">
    <citation type="submission" date="2021-03" db="EMBL/GenBank/DDBJ databases">
        <authorList>
            <person name="Tagirdzhanova G."/>
        </authorList>
    </citation>
    <scope>NUCLEOTIDE SEQUENCE</scope>
</reference>
<dbReference type="PANTHER" id="PTHR31223:SF70">
    <property type="entry name" value="LOG FAMILY PROTEIN YJL055W"/>
    <property type="match status" value="1"/>
</dbReference>
<evidence type="ECO:0008006" key="4">
    <source>
        <dbReference type="Google" id="ProtNLM"/>
    </source>
</evidence>
<comment type="caution">
    <text evidence="2">The sequence shown here is derived from an EMBL/GenBank/DDBJ whole genome shotgun (WGS) entry which is preliminary data.</text>
</comment>
<dbReference type="FunFam" id="3.40.50.450:FF:000018">
    <property type="entry name" value="Lysine decarboxylase-like protein"/>
    <property type="match status" value="1"/>
</dbReference>
<dbReference type="GO" id="GO:0016799">
    <property type="term" value="F:hydrolase activity, hydrolyzing N-glycosyl compounds"/>
    <property type="evidence" value="ECO:0007669"/>
    <property type="project" value="TreeGrafter"/>
</dbReference>
<name>A0A8H3F2P1_9LECA</name>
<dbReference type="InterPro" id="IPR031100">
    <property type="entry name" value="LOG_fam"/>
</dbReference>